<dbReference type="AlphaFoldDB" id="A0A3M6TWM5"/>
<gene>
    <name evidence="1" type="ORF">pdam_00019986</name>
</gene>
<dbReference type="Proteomes" id="UP000275408">
    <property type="component" value="Unassembled WGS sequence"/>
</dbReference>
<name>A0A3M6TWM5_POCDA</name>
<proteinExistence type="predicted"/>
<evidence type="ECO:0000313" key="1">
    <source>
        <dbReference type="EMBL" id="RMX45694.1"/>
    </source>
</evidence>
<sequence length="92" mass="10241">MASVELELRWQIAEAKAEERTYGQFVEEQIIDCMNDYLKDVKAKHTSIPIFSEAQGNGQSTLRVPSVKFQDSAIFSTISTTTSVTTPILVTV</sequence>
<keyword evidence="2" id="KW-1185">Reference proteome</keyword>
<protein>
    <submittedName>
        <fullName evidence="1">Uncharacterized protein</fullName>
    </submittedName>
</protein>
<accession>A0A3M6TWM5</accession>
<reference evidence="1 2" key="1">
    <citation type="journal article" date="2018" name="Sci. Rep.">
        <title>Comparative analysis of the Pocillopora damicornis genome highlights role of immune system in coral evolution.</title>
        <authorList>
            <person name="Cunning R."/>
            <person name="Bay R.A."/>
            <person name="Gillette P."/>
            <person name="Baker A.C."/>
            <person name="Traylor-Knowles N."/>
        </authorList>
    </citation>
    <scope>NUCLEOTIDE SEQUENCE [LARGE SCALE GENOMIC DNA]</scope>
    <source>
        <strain evidence="1">RSMAS</strain>
        <tissue evidence="1">Whole animal</tissue>
    </source>
</reference>
<comment type="caution">
    <text evidence="1">The sequence shown here is derived from an EMBL/GenBank/DDBJ whole genome shotgun (WGS) entry which is preliminary data.</text>
</comment>
<dbReference type="EMBL" id="RCHS01002791">
    <property type="protein sequence ID" value="RMX45694.1"/>
    <property type="molecule type" value="Genomic_DNA"/>
</dbReference>
<organism evidence="1 2">
    <name type="scientific">Pocillopora damicornis</name>
    <name type="common">Cauliflower coral</name>
    <name type="synonym">Millepora damicornis</name>
    <dbReference type="NCBI Taxonomy" id="46731"/>
    <lineage>
        <taxon>Eukaryota</taxon>
        <taxon>Metazoa</taxon>
        <taxon>Cnidaria</taxon>
        <taxon>Anthozoa</taxon>
        <taxon>Hexacorallia</taxon>
        <taxon>Scleractinia</taxon>
        <taxon>Astrocoeniina</taxon>
        <taxon>Pocilloporidae</taxon>
        <taxon>Pocillopora</taxon>
    </lineage>
</organism>
<evidence type="ECO:0000313" key="2">
    <source>
        <dbReference type="Proteomes" id="UP000275408"/>
    </source>
</evidence>